<organism evidence="3 4">
    <name type="scientific">Luteipulveratus flavus</name>
    <dbReference type="NCBI Taxonomy" id="3031728"/>
    <lineage>
        <taxon>Bacteria</taxon>
        <taxon>Bacillati</taxon>
        <taxon>Actinomycetota</taxon>
        <taxon>Actinomycetes</taxon>
        <taxon>Micrococcales</taxon>
        <taxon>Dermacoccaceae</taxon>
        <taxon>Luteipulveratus</taxon>
    </lineage>
</organism>
<keyword evidence="4" id="KW-1185">Reference proteome</keyword>
<evidence type="ECO:0000259" key="2">
    <source>
        <dbReference type="Pfam" id="PF20789"/>
    </source>
</evidence>
<comment type="caution">
    <text evidence="3">The sequence shown here is derived from an EMBL/GenBank/DDBJ whole genome shotgun (WGS) entry which is preliminary data.</text>
</comment>
<feature type="domain" description="Acyl-CoA thioesterase-like N-terminal HotDog" evidence="1">
    <location>
        <begin position="24"/>
        <end position="114"/>
    </location>
</feature>
<dbReference type="RefSeq" id="WP_277191233.1">
    <property type="nucleotide sequence ID" value="NZ_JAROAV010000012.1"/>
</dbReference>
<dbReference type="InterPro" id="IPR042171">
    <property type="entry name" value="Acyl-CoA_hotdog"/>
</dbReference>
<dbReference type="InterPro" id="IPR049449">
    <property type="entry name" value="TesB_ACOT8-like_N"/>
</dbReference>
<name>A0ABT6C3I8_9MICO</name>
<proteinExistence type="predicted"/>
<dbReference type="InterPro" id="IPR052389">
    <property type="entry name" value="Sec_Metab_Biosynth-Assoc"/>
</dbReference>
<dbReference type="Pfam" id="PF20789">
    <property type="entry name" value="4HBT_3C"/>
    <property type="match status" value="1"/>
</dbReference>
<evidence type="ECO:0000313" key="3">
    <source>
        <dbReference type="EMBL" id="MDF8263521.1"/>
    </source>
</evidence>
<dbReference type="EMBL" id="JAROAV010000012">
    <property type="protein sequence ID" value="MDF8263521.1"/>
    <property type="molecule type" value="Genomic_DNA"/>
</dbReference>
<reference evidence="3 4" key="1">
    <citation type="submission" date="2023-03" db="EMBL/GenBank/DDBJ databases">
        <title>YIM 133296 draft genome.</title>
        <authorList>
            <person name="Xiong L."/>
        </authorList>
    </citation>
    <scope>NUCLEOTIDE SEQUENCE [LARGE SCALE GENOMIC DNA]</scope>
    <source>
        <strain evidence="3 4">YIM 133296</strain>
    </source>
</reference>
<feature type="domain" description="Acyl-CoA thioesterase-like C-terminal" evidence="2">
    <location>
        <begin position="141"/>
        <end position="270"/>
    </location>
</feature>
<dbReference type="Proteomes" id="UP001528912">
    <property type="component" value="Unassembled WGS sequence"/>
</dbReference>
<gene>
    <name evidence="3" type="ORF">P4R38_04580</name>
</gene>
<dbReference type="SUPFAM" id="SSF54637">
    <property type="entry name" value="Thioesterase/thiol ester dehydrase-isomerase"/>
    <property type="match status" value="2"/>
</dbReference>
<evidence type="ECO:0000313" key="4">
    <source>
        <dbReference type="Proteomes" id="UP001528912"/>
    </source>
</evidence>
<dbReference type="Gene3D" id="2.40.160.210">
    <property type="entry name" value="Acyl-CoA thioesterase, double hotdog domain"/>
    <property type="match status" value="1"/>
</dbReference>
<protein>
    <submittedName>
        <fullName evidence="3">Thioesterase family protein</fullName>
    </submittedName>
</protein>
<sequence>MTEFDDALRLTPTDTPGAYGVDLSGDWTIGGGINGGLLLSVMGNALSQTLGAGGHPDPFSISAYYLAPGRPGPATVETALVRKGGSVSVGSASLVQRDADGNPVEAIRVLATFTDLDRTPTDSDVRLTPPELPPLDKCVRASDAPPAVLKEADLLQRSDLRLDPATAMWAVGQPSGRGMIQGWWRFADGREADALSLLFACDVLPPVSMDLGKLGWAPTIEFTVHVLGKPASGWLRIKHFTEHVAAGHFVEDCEVWDSEDRLVAQSRQLARLPRPLG</sequence>
<accession>A0ABT6C3I8</accession>
<dbReference type="PANTHER" id="PTHR38110">
    <property type="entry name" value="CHROMOSOME 23, WHOLE GENOME SHOTGUN SEQUENCE"/>
    <property type="match status" value="1"/>
</dbReference>
<dbReference type="InterPro" id="IPR029069">
    <property type="entry name" value="HotDog_dom_sf"/>
</dbReference>
<evidence type="ECO:0000259" key="1">
    <source>
        <dbReference type="Pfam" id="PF13622"/>
    </source>
</evidence>
<dbReference type="PANTHER" id="PTHR38110:SF1">
    <property type="entry name" value="THIOESTERASE DOMAIN-CONTAINING PROTEIN"/>
    <property type="match status" value="1"/>
</dbReference>
<dbReference type="Pfam" id="PF13622">
    <property type="entry name" value="4HBT_3"/>
    <property type="match status" value="1"/>
</dbReference>
<dbReference type="InterPro" id="IPR049450">
    <property type="entry name" value="ACOT8-like_C"/>
</dbReference>